<dbReference type="CDD" id="cd02209">
    <property type="entry name" value="cupin_XRE_C"/>
    <property type="match status" value="1"/>
</dbReference>
<dbReference type="GO" id="GO:0005829">
    <property type="term" value="C:cytosol"/>
    <property type="evidence" value="ECO:0007669"/>
    <property type="project" value="TreeGrafter"/>
</dbReference>
<dbReference type="SUPFAM" id="SSF51182">
    <property type="entry name" value="RmlC-like cupins"/>
    <property type="match status" value="1"/>
</dbReference>
<gene>
    <name evidence="3" type="ORF">CTB96_05550</name>
</gene>
<protein>
    <submittedName>
        <fullName evidence="3">XRE family transcriptional regulator</fullName>
    </submittedName>
</protein>
<dbReference type="Gene3D" id="2.60.120.10">
    <property type="entry name" value="Jelly Rolls"/>
    <property type="match status" value="1"/>
</dbReference>
<dbReference type="GO" id="GO:0003677">
    <property type="term" value="F:DNA binding"/>
    <property type="evidence" value="ECO:0007669"/>
    <property type="project" value="UniProtKB-KW"/>
</dbReference>
<evidence type="ECO:0000313" key="3">
    <source>
        <dbReference type="EMBL" id="PXA72337.1"/>
    </source>
</evidence>
<accession>A0A318A4S2</accession>
<dbReference type="Proteomes" id="UP000246722">
    <property type="component" value="Unassembled WGS sequence"/>
</dbReference>
<dbReference type="SMART" id="SM00530">
    <property type="entry name" value="HTH_XRE"/>
    <property type="match status" value="1"/>
</dbReference>
<dbReference type="Pfam" id="PF07883">
    <property type="entry name" value="Cupin_2"/>
    <property type="match status" value="1"/>
</dbReference>
<dbReference type="AlphaFoldDB" id="A0A318A4S2"/>
<name>A0A318A4S2_9MICO</name>
<dbReference type="CDD" id="cd00093">
    <property type="entry name" value="HTH_XRE"/>
    <property type="match status" value="1"/>
</dbReference>
<dbReference type="PROSITE" id="PS50943">
    <property type="entry name" value="HTH_CROC1"/>
    <property type="match status" value="1"/>
</dbReference>
<dbReference type="SUPFAM" id="SSF47413">
    <property type="entry name" value="lambda repressor-like DNA-binding domains"/>
    <property type="match status" value="1"/>
</dbReference>
<evidence type="ECO:0000256" key="1">
    <source>
        <dbReference type="ARBA" id="ARBA00023125"/>
    </source>
</evidence>
<dbReference type="Gene3D" id="1.10.260.40">
    <property type="entry name" value="lambda repressor-like DNA-binding domains"/>
    <property type="match status" value="1"/>
</dbReference>
<dbReference type="PANTHER" id="PTHR46797:SF1">
    <property type="entry name" value="METHYLPHOSPHONATE SYNTHASE"/>
    <property type="match status" value="1"/>
</dbReference>
<evidence type="ECO:0000259" key="2">
    <source>
        <dbReference type="PROSITE" id="PS50943"/>
    </source>
</evidence>
<dbReference type="Pfam" id="PF01381">
    <property type="entry name" value="HTH_3"/>
    <property type="match status" value="1"/>
</dbReference>
<evidence type="ECO:0000313" key="4">
    <source>
        <dbReference type="Proteomes" id="UP000246722"/>
    </source>
</evidence>
<dbReference type="InterPro" id="IPR001387">
    <property type="entry name" value="Cro/C1-type_HTH"/>
</dbReference>
<dbReference type="InterPro" id="IPR050807">
    <property type="entry name" value="TransReg_Diox_bact_type"/>
</dbReference>
<dbReference type="InterPro" id="IPR013096">
    <property type="entry name" value="Cupin_2"/>
</dbReference>
<dbReference type="InterPro" id="IPR010982">
    <property type="entry name" value="Lambda_DNA-bd_dom_sf"/>
</dbReference>
<organism evidence="3 4">
    <name type="scientific">Cryobacterium arcticum</name>
    <dbReference type="NCBI Taxonomy" id="670052"/>
    <lineage>
        <taxon>Bacteria</taxon>
        <taxon>Bacillati</taxon>
        <taxon>Actinomycetota</taxon>
        <taxon>Actinomycetes</taxon>
        <taxon>Micrococcales</taxon>
        <taxon>Microbacteriaceae</taxon>
        <taxon>Cryobacterium</taxon>
    </lineage>
</organism>
<dbReference type="GO" id="GO:0003700">
    <property type="term" value="F:DNA-binding transcription factor activity"/>
    <property type="evidence" value="ECO:0007669"/>
    <property type="project" value="TreeGrafter"/>
</dbReference>
<comment type="caution">
    <text evidence="3">The sequence shown here is derived from an EMBL/GenBank/DDBJ whole genome shotgun (WGS) entry which is preliminary data.</text>
</comment>
<dbReference type="InterPro" id="IPR014710">
    <property type="entry name" value="RmlC-like_jellyroll"/>
</dbReference>
<dbReference type="OrthoDB" id="513181at2"/>
<keyword evidence="4" id="KW-1185">Reference proteome</keyword>
<dbReference type="InterPro" id="IPR011051">
    <property type="entry name" value="RmlC_Cupin_sf"/>
</dbReference>
<feature type="domain" description="HTH cro/C1-type" evidence="2">
    <location>
        <begin position="19"/>
        <end position="73"/>
    </location>
</feature>
<reference evidence="3 4" key="1">
    <citation type="submission" date="2018-05" db="EMBL/GenBank/DDBJ databases">
        <title>Genetic diversity of glacier-inhabiting Cryobacterium bacteria in China and description of Cryobacterium mengkeensis sp. nov. and Arthrobacter glacialis sp. nov.</title>
        <authorList>
            <person name="Liu Q."/>
            <person name="Xin Y.-H."/>
        </authorList>
    </citation>
    <scope>NUCLEOTIDE SEQUENCE [LARGE SCALE GENOMIC DNA]</scope>
    <source>
        <strain evidence="3 4">SK-1</strain>
    </source>
</reference>
<sequence length="196" mass="21477">MGSMTDDAPSVLQTVGARLRELRLQSGRTQAQLSATTGISESTLSRLESGQRKPTLELLLALSAAHDVTLDDLVHTPEHDDPRLDQRPFVRHGRTFVPLSRTPGGLQAYKVILPGRGPDDVLEKRTHEGFDWFYVLSGKLRLALGEHDLLLGVGEVAEFDTRVPHAFGSAGPEPTEILSLFGQTGERIHVRASTIR</sequence>
<proteinExistence type="predicted"/>
<dbReference type="PANTHER" id="PTHR46797">
    <property type="entry name" value="HTH-TYPE TRANSCRIPTIONAL REGULATOR"/>
    <property type="match status" value="1"/>
</dbReference>
<keyword evidence="1" id="KW-0238">DNA-binding</keyword>
<dbReference type="EMBL" id="QHLY01000005">
    <property type="protein sequence ID" value="PXA72337.1"/>
    <property type="molecule type" value="Genomic_DNA"/>
</dbReference>